<evidence type="ECO:0000259" key="3">
    <source>
        <dbReference type="Pfam" id="PF10620"/>
    </source>
</evidence>
<dbReference type="KEGG" id="rru:Rru_A1327"/>
<feature type="domain" description="Phosphoribosyl-dephospho-CoA transferase MdcG N-terminal" evidence="4">
    <location>
        <begin position="4"/>
        <end position="97"/>
    </location>
</feature>
<dbReference type="EMBL" id="CP000230">
    <property type="protein sequence ID" value="ABC22128.1"/>
    <property type="molecule type" value="Genomic_DNA"/>
</dbReference>
<dbReference type="InterPro" id="IPR048903">
    <property type="entry name" value="MdcG_N"/>
</dbReference>
<keyword evidence="2" id="KW-0548">Nucleotidyltransferase</keyword>
<protein>
    <recommendedName>
        <fullName evidence="7">Phosphoribosyl-dephospho-CoA transferase</fullName>
    </recommendedName>
</protein>
<dbReference type="Proteomes" id="UP000001929">
    <property type="component" value="Chromosome"/>
</dbReference>
<dbReference type="InterPro" id="IPR049180">
    <property type="entry name" value="MdcG_C"/>
</dbReference>
<keyword evidence="6" id="KW-1185">Reference proteome</keyword>
<dbReference type="EnsemblBacteria" id="ABC22128">
    <property type="protein sequence ID" value="ABC22128"/>
    <property type="gene ID" value="Rru_A1327"/>
</dbReference>
<gene>
    <name evidence="5" type="ordered locus">Rru_A1327</name>
</gene>
<dbReference type="DNASU" id="3834742"/>
<dbReference type="eggNOG" id="ENOG5031C6E">
    <property type="taxonomic scope" value="Bacteria"/>
</dbReference>
<dbReference type="RefSeq" id="WP_011389082.1">
    <property type="nucleotide sequence ID" value="NC_007643.1"/>
</dbReference>
<sequence>MLHRRHTLAHIDPIARARLLPALIEALPAAMRGPDIEARIEHVLISRGIPGIVCRPTAPCGEGEGQVGFAFPFRVGAQRVRAAVPVARSQITRFTSPWAVMDRAVGLERVPHRALTAIHAMGRVLDVPVGLIGSAALEAMSGLPYVEAASDLDLVVEGTDAKALASFWQEIQIISTWHKVKVDVEIDFGHKYGVKMAEYFSDSASVLAKTIHGVEVMNKELLTTNIAILAGVSAGSVMKSTGALQSSLSA</sequence>
<reference evidence="5 6" key="1">
    <citation type="journal article" date="2011" name="Stand. Genomic Sci.">
        <title>Complete genome sequence of Rhodospirillum rubrum type strain (S1).</title>
        <authorList>
            <person name="Munk A.C."/>
            <person name="Copeland A."/>
            <person name="Lucas S."/>
            <person name="Lapidus A."/>
            <person name="Del Rio T.G."/>
            <person name="Barry K."/>
            <person name="Detter J.C."/>
            <person name="Hammon N."/>
            <person name="Israni S."/>
            <person name="Pitluck S."/>
            <person name="Brettin T."/>
            <person name="Bruce D."/>
            <person name="Han C."/>
            <person name="Tapia R."/>
            <person name="Gilna P."/>
            <person name="Schmutz J."/>
            <person name="Larimer F."/>
            <person name="Land M."/>
            <person name="Kyrpides N.C."/>
            <person name="Mavromatis K."/>
            <person name="Richardson P."/>
            <person name="Rohde M."/>
            <person name="Goker M."/>
            <person name="Klenk H.P."/>
            <person name="Zhang Y."/>
            <person name="Roberts G.P."/>
            <person name="Reslewic S."/>
            <person name="Schwartz D.C."/>
        </authorList>
    </citation>
    <scope>NUCLEOTIDE SEQUENCE [LARGE SCALE GENOMIC DNA]</scope>
    <source>
        <strain evidence="6">ATCC 11170 / ATH 1.1.1 / DSM 467 / LMG 4362 / NCIMB 8255 / S1</strain>
    </source>
</reference>
<keyword evidence="1" id="KW-0808">Transferase</keyword>
<dbReference type="HOGENOM" id="CLU_075747_1_0_5"/>
<evidence type="ECO:0000256" key="2">
    <source>
        <dbReference type="ARBA" id="ARBA00022695"/>
    </source>
</evidence>
<proteinExistence type="predicted"/>
<evidence type="ECO:0000259" key="4">
    <source>
        <dbReference type="Pfam" id="PF20866"/>
    </source>
</evidence>
<evidence type="ECO:0000256" key="1">
    <source>
        <dbReference type="ARBA" id="ARBA00022679"/>
    </source>
</evidence>
<name>Q2RUR7_RHORT</name>
<dbReference type="PATRIC" id="fig|269796.9.peg.1395"/>
<dbReference type="NCBIfam" id="TIGR03135">
    <property type="entry name" value="malonate_mdcG"/>
    <property type="match status" value="1"/>
</dbReference>
<accession>Q2RUR7</accession>
<dbReference type="GO" id="GO:0016779">
    <property type="term" value="F:nucleotidyltransferase activity"/>
    <property type="evidence" value="ECO:0007669"/>
    <property type="project" value="UniProtKB-KW"/>
</dbReference>
<evidence type="ECO:0000313" key="6">
    <source>
        <dbReference type="Proteomes" id="UP000001929"/>
    </source>
</evidence>
<evidence type="ECO:0000313" key="5">
    <source>
        <dbReference type="EMBL" id="ABC22128.1"/>
    </source>
</evidence>
<dbReference type="AlphaFoldDB" id="Q2RUR7"/>
<dbReference type="STRING" id="269796.Rru_A1327"/>
<feature type="domain" description="Phosphoribosyl-dephospho-CoA transferase MdcG C-terminal" evidence="3">
    <location>
        <begin position="101"/>
        <end position="219"/>
    </location>
</feature>
<dbReference type="Pfam" id="PF10620">
    <property type="entry name" value="MdcG"/>
    <property type="match status" value="1"/>
</dbReference>
<dbReference type="Pfam" id="PF20866">
    <property type="entry name" value="MdcG_N"/>
    <property type="match status" value="1"/>
</dbReference>
<organism evidence="5 6">
    <name type="scientific">Rhodospirillum rubrum (strain ATCC 11170 / ATH 1.1.1 / DSM 467 / LMG 4362 / NCIMB 8255 / S1)</name>
    <dbReference type="NCBI Taxonomy" id="269796"/>
    <lineage>
        <taxon>Bacteria</taxon>
        <taxon>Pseudomonadati</taxon>
        <taxon>Pseudomonadota</taxon>
        <taxon>Alphaproteobacteria</taxon>
        <taxon>Rhodospirillales</taxon>
        <taxon>Rhodospirillaceae</taxon>
        <taxon>Rhodospirillum</taxon>
    </lineage>
</organism>
<dbReference type="InterPro" id="IPR017557">
    <property type="entry name" value="Holo-ACP_synthase"/>
</dbReference>
<evidence type="ECO:0008006" key="7">
    <source>
        <dbReference type="Google" id="ProtNLM"/>
    </source>
</evidence>